<evidence type="ECO:0000256" key="1">
    <source>
        <dbReference type="SAM" id="Phobius"/>
    </source>
</evidence>
<evidence type="ECO:0000313" key="2">
    <source>
        <dbReference type="EMBL" id="EDJ92096.1"/>
    </source>
</evidence>
<gene>
    <name evidence="2" type="ORF">CGSHi3655_08474</name>
</gene>
<comment type="caution">
    <text evidence="2">The sequence shown here is derived from an EMBL/GenBank/DDBJ whole genome shotgun (WGS) entry which is preliminary data.</text>
</comment>
<dbReference type="EMBL" id="AAZF01000015">
    <property type="protein sequence ID" value="EDJ92096.1"/>
    <property type="molecule type" value="Genomic_DNA"/>
</dbReference>
<evidence type="ECO:0000313" key="3">
    <source>
        <dbReference type="Proteomes" id="UP000003185"/>
    </source>
</evidence>
<keyword evidence="1" id="KW-1133">Transmembrane helix</keyword>
<dbReference type="Proteomes" id="UP000003185">
    <property type="component" value="Unassembled WGS sequence"/>
</dbReference>
<sequence>MLWDLSGGMIDQRFLVILCMVAFLAGCT</sequence>
<organism evidence="2 3">
    <name type="scientific">Haemophilus influenzae (strain NTHi 3655)</name>
    <dbReference type="NCBI Taxonomy" id="375177"/>
    <lineage>
        <taxon>Bacteria</taxon>
        <taxon>Pseudomonadati</taxon>
        <taxon>Pseudomonadota</taxon>
        <taxon>Gammaproteobacteria</taxon>
        <taxon>Pasteurellales</taxon>
        <taxon>Pasteurellaceae</taxon>
        <taxon>Haemophilus</taxon>
    </lineage>
</organism>
<reference evidence="2 3" key="1">
    <citation type="journal article" date="2007" name="Genome Biol.">
        <title>Characterization and modeling of the Haemophilus influenzae core and supragenomes based on the complete genomic sequences of Rd and 12 clinical nontypeable strains.</title>
        <authorList>
            <person name="Hogg J.S."/>
            <person name="Hu F.Z."/>
            <person name="Janto B."/>
            <person name="Boissy R."/>
            <person name="Hayes J."/>
            <person name="Keefe R."/>
            <person name="Post J.C."/>
            <person name="Ehrlich G.D."/>
        </authorList>
    </citation>
    <scope>NUCLEOTIDE SEQUENCE [LARGE SCALE GENOMIC DNA]</scope>
    <source>
        <strain evidence="3">NTHi 3655</strain>
    </source>
</reference>
<proteinExistence type="predicted"/>
<keyword evidence="1" id="KW-0812">Transmembrane</keyword>
<name>A0A0H3PBW7_HAEI3</name>
<protein>
    <submittedName>
        <fullName evidence="2">Uncharacterized protein</fullName>
    </submittedName>
</protein>
<dbReference type="AlphaFoldDB" id="A0A0H3PBW7"/>
<accession>A0A0H3PBW7</accession>
<feature type="transmembrane region" description="Helical" evidence="1">
    <location>
        <begin position="12"/>
        <end position="27"/>
    </location>
</feature>
<keyword evidence="1" id="KW-0472">Membrane</keyword>